<evidence type="ECO:0000256" key="1">
    <source>
        <dbReference type="ARBA" id="ARBA00004651"/>
    </source>
</evidence>
<feature type="transmembrane region" description="Helical" evidence="7">
    <location>
        <begin position="183"/>
        <end position="206"/>
    </location>
</feature>
<protein>
    <submittedName>
        <fullName evidence="9">ABC transporter permease</fullName>
    </submittedName>
</protein>
<feature type="transmembrane region" description="Helical" evidence="7">
    <location>
        <begin position="107"/>
        <end position="131"/>
    </location>
</feature>
<dbReference type="GO" id="GO:0005886">
    <property type="term" value="C:plasma membrane"/>
    <property type="evidence" value="ECO:0007669"/>
    <property type="project" value="UniProtKB-SubCell"/>
</dbReference>
<feature type="domain" description="ABC transmembrane type-1" evidence="8">
    <location>
        <begin position="72"/>
        <end position="263"/>
    </location>
</feature>
<dbReference type="Pfam" id="PF00528">
    <property type="entry name" value="BPD_transp_1"/>
    <property type="match status" value="1"/>
</dbReference>
<feature type="transmembrane region" description="Helical" evidence="7">
    <location>
        <begin position="76"/>
        <end position="100"/>
    </location>
</feature>
<dbReference type="PANTHER" id="PTHR43744:SF6">
    <property type="entry name" value="ABC TRANSPORTER PERMEASE PROTEIN YESQ-RELATED"/>
    <property type="match status" value="1"/>
</dbReference>
<accession>A0A2A6E140</accession>
<dbReference type="Proteomes" id="UP000243688">
    <property type="component" value="Unassembled WGS sequence"/>
</dbReference>
<name>A0A2A6E140_9BACL</name>
<comment type="similarity">
    <text evidence="7">Belongs to the binding-protein-dependent transport system permease family.</text>
</comment>
<comment type="caution">
    <text evidence="9">The sequence shown here is derived from an EMBL/GenBank/DDBJ whole genome shotgun (WGS) entry which is preliminary data.</text>
</comment>
<keyword evidence="3" id="KW-1003">Cell membrane</keyword>
<evidence type="ECO:0000256" key="3">
    <source>
        <dbReference type="ARBA" id="ARBA00022475"/>
    </source>
</evidence>
<evidence type="ECO:0000259" key="8">
    <source>
        <dbReference type="PROSITE" id="PS50928"/>
    </source>
</evidence>
<sequence length="278" mass="31333">MNARWRKAAYHLVVAGLAFLMIYPVLWLVMSSFKPSPLIFVTAHSLIPNPWIWDNYVEGWKGIGGRPFYEFIRNSAVLVVLSTIGAVLSSAVVAFGFARLSFFGRSFWFTIMMLTMMLPHDVVMVPQYVLFAELGWLNSFKPIVVPQYFGVPFFIFLIMQFIRTIPTELDEAATIDGCGKFRLFARVIAPLIAPAMASAAIFSFYWRWEDLIGPVLYLNKPALYTVSIALKLFLDAESVSNWGAMFAMSVVSLVPVLVVFFAFQRYIVEGISMTGLKG</sequence>
<dbReference type="InterPro" id="IPR035906">
    <property type="entry name" value="MetI-like_sf"/>
</dbReference>
<evidence type="ECO:0000256" key="7">
    <source>
        <dbReference type="RuleBase" id="RU363032"/>
    </source>
</evidence>
<dbReference type="EMBL" id="MOXJ01000010">
    <property type="protein sequence ID" value="PDO10734.1"/>
    <property type="molecule type" value="Genomic_DNA"/>
</dbReference>
<reference evidence="9 10" key="1">
    <citation type="submission" date="2016-12" db="EMBL/GenBank/DDBJ databases">
        <title>Candidatus Reconcilibacillus cellulovorans genome.</title>
        <authorList>
            <person name="Kolinko S."/>
            <person name="Wu Y.-W."/>
            <person name="Tachea F."/>
            <person name="Denzel E."/>
            <person name="Hiras J."/>
            <person name="Baecker N."/>
            <person name="Chan L.J."/>
            <person name="Eichorst S.A."/>
            <person name="Frey D."/>
            <person name="Adams P.D."/>
            <person name="Pray T."/>
            <person name="Tanjore D."/>
            <person name="Petzold C.J."/>
            <person name="Gladden J.M."/>
            <person name="Simmons B.A."/>
            <person name="Singer S.W."/>
        </authorList>
    </citation>
    <scope>NUCLEOTIDE SEQUENCE [LARGE SCALE GENOMIC DNA]</scope>
    <source>
        <strain evidence="9">JTherm</strain>
    </source>
</reference>
<dbReference type="Gene3D" id="1.10.3720.10">
    <property type="entry name" value="MetI-like"/>
    <property type="match status" value="1"/>
</dbReference>
<dbReference type="PROSITE" id="PS50928">
    <property type="entry name" value="ABC_TM1"/>
    <property type="match status" value="1"/>
</dbReference>
<comment type="subcellular location">
    <subcellularLocation>
        <location evidence="1 7">Cell membrane</location>
        <topology evidence="1 7">Multi-pass membrane protein</topology>
    </subcellularLocation>
</comment>
<proteinExistence type="inferred from homology"/>
<evidence type="ECO:0000313" key="10">
    <source>
        <dbReference type="Proteomes" id="UP000243688"/>
    </source>
</evidence>
<dbReference type="GO" id="GO:0055085">
    <property type="term" value="P:transmembrane transport"/>
    <property type="evidence" value="ECO:0007669"/>
    <property type="project" value="InterPro"/>
</dbReference>
<organism evidence="9 10">
    <name type="scientific">Candidatus Reconcilbacillus cellulovorans</name>
    <dbReference type="NCBI Taxonomy" id="1906605"/>
    <lineage>
        <taxon>Bacteria</taxon>
        <taxon>Bacillati</taxon>
        <taxon>Bacillota</taxon>
        <taxon>Bacilli</taxon>
        <taxon>Bacillales</taxon>
        <taxon>Paenibacillaceae</taxon>
        <taxon>Candidatus Reconcilbacillus</taxon>
    </lineage>
</organism>
<dbReference type="AlphaFoldDB" id="A0A2A6E140"/>
<dbReference type="CDD" id="cd06261">
    <property type="entry name" value="TM_PBP2"/>
    <property type="match status" value="1"/>
</dbReference>
<evidence type="ECO:0000256" key="6">
    <source>
        <dbReference type="ARBA" id="ARBA00023136"/>
    </source>
</evidence>
<feature type="transmembrane region" description="Helical" evidence="7">
    <location>
        <begin position="143"/>
        <end position="162"/>
    </location>
</feature>
<evidence type="ECO:0000256" key="5">
    <source>
        <dbReference type="ARBA" id="ARBA00022989"/>
    </source>
</evidence>
<dbReference type="PANTHER" id="PTHR43744">
    <property type="entry name" value="ABC TRANSPORTER PERMEASE PROTEIN MG189-RELATED-RELATED"/>
    <property type="match status" value="1"/>
</dbReference>
<keyword evidence="4 7" id="KW-0812">Transmembrane</keyword>
<keyword evidence="5 7" id="KW-1133">Transmembrane helix</keyword>
<evidence type="ECO:0000256" key="2">
    <source>
        <dbReference type="ARBA" id="ARBA00022448"/>
    </source>
</evidence>
<feature type="transmembrane region" description="Helical" evidence="7">
    <location>
        <begin position="12"/>
        <end position="30"/>
    </location>
</feature>
<keyword evidence="2 7" id="KW-0813">Transport</keyword>
<feature type="transmembrane region" description="Helical" evidence="7">
    <location>
        <begin position="242"/>
        <end position="263"/>
    </location>
</feature>
<gene>
    <name evidence="9" type="ORF">BLM47_05905</name>
</gene>
<evidence type="ECO:0000313" key="9">
    <source>
        <dbReference type="EMBL" id="PDO10734.1"/>
    </source>
</evidence>
<keyword evidence="6 7" id="KW-0472">Membrane</keyword>
<dbReference type="InterPro" id="IPR000515">
    <property type="entry name" value="MetI-like"/>
</dbReference>
<evidence type="ECO:0000256" key="4">
    <source>
        <dbReference type="ARBA" id="ARBA00022692"/>
    </source>
</evidence>
<dbReference type="SUPFAM" id="SSF161098">
    <property type="entry name" value="MetI-like"/>
    <property type="match status" value="1"/>
</dbReference>